<proteinExistence type="predicted"/>
<evidence type="ECO:0000313" key="2">
    <source>
        <dbReference type="Proteomes" id="UP000499080"/>
    </source>
</evidence>
<keyword evidence="2" id="KW-1185">Reference proteome</keyword>
<evidence type="ECO:0000313" key="1">
    <source>
        <dbReference type="EMBL" id="GBM87261.1"/>
    </source>
</evidence>
<accession>A0A4Y2JAE7</accession>
<dbReference type="AlphaFoldDB" id="A0A4Y2JAE7"/>
<reference evidence="1 2" key="1">
    <citation type="journal article" date="2019" name="Sci. Rep.">
        <title>Orb-weaving spider Araneus ventricosus genome elucidates the spidroin gene catalogue.</title>
        <authorList>
            <person name="Kono N."/>
            <person name="Nakamura H."/>
            <person name="Ohtoshi R."/>
            <person name="Moran D.A.P."/>
            <person name="Shinohara A."/>
            <person name="Yoshida Y."/>
            <person name="Fujiwara M."/>
            <person name="Mori M."/>
            <person name="Tomita M."/>
            <person name="Arakawa K."/>
        </authorList>
    </citation>
    <scope>NUCLEOTIDE SEQUENCE [LARGE SCALE GENOMIC DNA]</scope>
</reference>
<protein>
    <submittedName>
        <fullName evidence="1">Uncharacterized protein</fullName>
    </submittedName>
</protein>
<gene>
    <name evidence="1" type="ORF">AVEN_184798_1</name>
</gene>
<dbReference type="EMBL" id="BGPR01003369">
    <property type="protein sequence ID" value="GBM87261.1"/>
    <property type="molecule type" value="Genomic_DNA"/>
</dbReference>
<dbReference type="Proteomes" id="UP000499080">
    <property type="component" value="Unassembled WGS sequence"/>
</dbReference>
<name>A0A4Y2JAE7_ARAVE</name>
<sequence length="86" mass="10000">MYQQCLTDNMIVHSTQKIQGNGMIAEDLHETYDVQEGLPRNGDLEQSRIIQPAYNNQDIQESMTYTGRNVFQKENHGDQLVLRTTW</sequence>
<comment type="caution">
    <text evidence="1">The sequence shown here is derived from an EMBL/GenBank/DDBJ whole genome shotgun (WGS) entry which is preliminary data.</text>
</comment>
<organism evidence="1 2">
    <name type="scientific">Araneus ventricosus</name>
    <name type="common">Orbweaver spider</name>
    <name type="synonym">Epeira ventricosa</name>
    <dbReference type="NCBI Taxonomy" id="182803"/>
    <lineage>
        <taxon>Eukaryota</taxon>
        <taxon>Metazoa</taxon>
        <taxon>Ecdysozoa</taxon>
        <taxon>Arthropoda</taxon>
        <taxon>Chelicerata</taxon>
        <taxon>Arachnida</taxon>
        <taxon>Araneae</taxon>
        <taxon>Araneomorphae</taxon>
        <taxon>Entelegynae</taxon>
        <taxon>Araneoidea</taxon>
        <taxon>Araneidae</taxon>
        <taxon>Araneus</taxon>
    </lineage>
</organism>